<dbReference type="InterPro" id="IPR036388">
    <property type="entry name" value="WH-like_DNA-bd_sf"/>
</dbReference>
<dbReference type="Proteomes" id="UP000000740">
    <property type="component" value="Plasmid pHLAC01"/>
</dbReference>
<proteinExistence type="predicted"/>
<dbReference type="EMBL" id="CP001367">
    <property type="protein sequence ID" value="ACM59150.1"/>
    <property type="molecule type" value="Genomic_DNA"/>
</dbReference>
<evidence type="ECO:0000313" key="2">
    <source>
        <dbReference type="EMBL" id="ACM59150.1"/>
    </source>
</evidence>
<protein>
    <submittedName>
        <fullName evidence="2">Transcriptional regulator, PadR-like family</fullName>
    </submittedName>
</protein>
<name>B9LXF9_HALLT</name>
<keyword evidence="3" id="KW-1185">Reference proteome</keyword>
<organism evidence="2 3">
    <name type="scientific">Halorubrum lacusprofundi (strain ATCC 49239 / DSM 5036 / JCM 8891 / ACAM 34)</name>
    <dbReference type="NCBI Taxonomy" id="416348"/>
    <lineage>
        <taxon>Archaea</taxon>
        <taxon>Methanobacteriati</taxon>
        <taxon>Methanobacteriota</taxon>
        <taxon>Stenosarchaea group</taxon>
        <taxon>Halobacteria</taxon>
        <taxon>Halobacteriales</taxon>
        <taxon>Haloferacaceae</taxon>
        <taxon>Halorubrum</taxon>
    </lineage>
</organism>
<feature type="domain" description="Transcription regulator PadR N-terminal" evidence="1">
    <location>
        <begin position="14"/>
        <end position="72"/>
    </location>
</feature>
<dbReference type="AlphaFoldDB" id="B9LXF9"/>
<dbReference type="HOGENOM" id="CLU_151709_0_0_2"/>
<dbReference type="KEGG" id="hla:Hlac_3648"/>
<sequence length="99" mass="11525">MNELTGFQRDLLYCIAGTDDPYGLQIGRELENYTSTEVNHGRLYPNLNTLVEKGLVKKQSKDDRTNLYTLTDLAIDHIEERRQWENDKLQHLNITADTE</sequence>
<accession>B9LXF9</accession>
<dbReference type="SUPFAM" id="SSF46785">
    <property type="entry name" value="Winged helix' DNA-binding domain"/>
    <property type="match status" value="1"/>
</dbReference>
<dbReference type="RefSeq" id="WP_012660335.1">
    <property type="nucleotide sequence ID" value="NC_012030.1"/>
</dbReference>
<evidence type="ECO:0000313" key="3">
    <source>
        <dbReference type="Proteomes" id="UP000000740"/>
    </source>
</evidence>
<reference evidence="2 3" key="1">
    <citation type="journal article" date="2016" name="Stand. Genomic Sci.">
        <title>Complete genome sequence of the Antarctic Halorubrum lacusprofundi type strain ACAM 34.</title>
        <authorList>
            <person name="Anderson I.J."/>
            <person name="DasSarma P."/>
            <person name="Lucas S."/>
            <person name="Copeland A."/>
            <person name="Lapidus A."/>
            <person name="Del Rio T.G."/>
            <person name="Tice H."/>
            <person name="Dalin E."/>
            <person name="Bruce D.C."/>
            <person name="Goodwin L."/>
            <person name="Pitluck S."/>
            <person name="Sims D."/>
            <person name="Brettin T.S."/>
            <person name="Detter J.C."/>
            <person name="Han C.S."/>
            <person name="Larimer F."/>
            <person name="Hauser L."/>
            <person name="Land M."/>
            <person name="Ivanova N."/>
            <person name="Richardson P."/>
            <person name="Cavicchioli R."/>
            <person name="DasSarma S."/>
            <person name="Woese C.R."/>
            <person name="Kyrpides N.C."/>
        </authorList>
    </citation>
    <scope>NUCLEOTIDE SEQUENCE [LARGE SCALE GENOMIC DNA]</scope>
    <source>
        <strain evidence="3">ATCC 49239 / DSM 5036 / JCM 8891 / ACAM 34</strain>
    </source>
</reference>
<dbReference type="Gene3D" id="1.10.10.10">
    <property type="entry name" value="Winged helix-like DNA-binding domain superfamily/Winged helix DNA-binding domain"/>
    <property type="match status" value="1"/>
</dbReference>
<dbReference type="Pfam" id="PF03551">
    <property type="entry name" value="PadR"/>
    <property type="match status" value="1"/>
</dbReference>
<gene>
    <name evidence="2" type="ordered locus">Hlac_3648</name>
</gene>
<dbReference type="eggNOG" id="arCOG00005">
    <property type="taxonomic scope" value="Archaea"/>
</dbReference>
<keyword evidence="2" id="KW-0614">Plasmid</keyword>
<dbReference type="InterPro" id="IPR036390">
    <property type="entry name" value="WH_DNA-bd_sf"/>
</dbReference>
<evidence type="ECO:0000259" key="1">
    <source>
        <dbReference type="Pfam" id="PF03551"/>
    </source>
</evidence>
<geneLocation type="plasmid" evidence="2 3">
    <name>pHLAC01</name>
</geneLocation>
<dbReference type="InterPro" id="IPR005149">
    <property type="entry name" value="Tscrpt_reg_PadR_N"/>
</dbReference>
<dbReference type="GeneID" id="7402558"/>